<dbReference type="EMBL" id="QLLL01000004">
    <property type="protein sequence ID" value="RAJ05370.1"/>
    <property type="molecule type" value="Genomic_DNA"/>
</dbReference>
<comment type="caution">
    <text evidence="1">The sequence shown here is derived from an EMBL/GenBank/DDBJ whole genome shotgun (WGS) entry which is preliminary data.</text>
</comment>
<dbReference type="AlphaFoldDB" id="A0A327QM11"/>
<keyword evidence="2" id="KW-1185">Reference proteome</keyword>
<evidence type="ECO:0000313" key="1">
    <source>
        <dbReference type="EMBL" id="RAJ05370.1"/>
    </source>
</evidence>
<proteinExistence type="predicted"/>
<accession>A0A327QM11</accession>
<name>A0A327QM11_9BACT</name>
<sequence>MCRTSLKVVIGPYNKRYKYLIYQLNADLDKEIGIFVLLGYRMIKTHFAFTITYCKFAPQLVIAARRAVVLKGNSV</sequence>
<reference evidence="1 2" key="1">
    <citation type="submission" date="2018-06" db="EMBL/GenBank/DDBJ databases">
        <title>Genomic Encyclopedia of Archaeal and Bacterial Type Strains, Phase II (KMG-II): from individual species to whole genera.</title>
        <authorList>
            <person name="Goeker M."/>
        </authorList>
    </citation>
    <scope>NUCLEOTIDE SEQUENCE [LARGE SCALE GENOMIC DNA]</scope>
    <source>
        <strain evidence="1 2">DSM 23857</strain>
    </source>
</reference>
<organism evidence="1 2">
    <name type="scientific">Chitinophaga skermanii</name>
    <dbReference type="NCBI Taxonomy" id="331697"/>
    <lineage>
        <taxon>Bacteria</taxon>
        <taxon>Pseudomonadati</taxon>
        <taxon>Bacteroidota</taxon>
        <taxon>Chitinophagia</taxon>
        <taxon>Chitinophagales</taxon>
        <taxon>Chitinophagaceae</taxon>
        <taxon>Chitinophaga</taxon>
    </lineage>
</organism>
<gene>
    <name evidence="1" type="ORF">LX64_02527</name>
</gene>
<evidence type="ECO:0000313" key="2">
    <source>
        <dbReference type="Proteomes" id="UP000249547"/>
    </source>
</evidence>
<protein>
    <submittedName>
        <fullName evidence="1">Uncharacterized protein</fullName>
    </submittedName>
</protein>
<dbReference type="Proteomes" id="UP000249547">
    <property type="component" value="Unassembled WGS sequence"/>
</dbReference>